<evidence type="ECO:0000313" key="2">
    <source>
        <dbReference type="Proteomes" id="UP000719766"/>
    </source>
</evidence>
<name>A0A9P7DWI9_9AGAM</name>
<protein>
    <submittedName>
        <fullName evidence="1">Uncharacterized protein</fullName>
    </submittedName>
</protein>
<dbReference type="OrthoDB" id="2687933at2759"/>
<keyword evidence="2" id="KW-1185">Reference proteome</keyword>
<dbReference type="RefSeq" id="XP_041166367.1">
    <property type="nucleotide sequence ID" value="XM_041305625.1"/>
</dbReference>
<accession>A0A9P7DWI9</accession>
<reference evidence="1" key="1">
    <citation type="journal article" date="2020" name="New Phytol.">
        <title>Comparative genomics reveals dynamic genome evolution in host specialist ectomycorrhizal fungi.</title>
        <authorList>
            <person name="Lofgren L.A."/>
            <person name="Nguyen N.H."/>
            <person name="Vilgalys R."/>
            <person name="Ruytinx J."/>
            <person name="Liao H.L."/>
            <person name="Branco S."/>
            <person name="Kuo A."/>
            <person name="LaButti K."/>
            <person name="Lipzen A."/>
            <person name="Andreopoulos W."/>
            <person name="Pangilinan J."/>
            <person name="Riley R."/>
            <person name="Hundley H."/>
            <person name="Na H."/>
            <person name="Barry K."/>
            <person name="Grigoriev I.V."/>
            <person name="Stajich J.E."/>
            <person name="Kennedy P.G."/>
        </authorList>
    </citation>
    <scope>NUCLEOTIDE SEQUENCE</scope>
    <source>
        <strain evidence="1">S12</strain>
    </source>
</reference>
<dbReference type="AlphaFoldDB" id="A0A9P7DWI9"/>
<dbReference type="Proteomes" id="UP000719766">
    <property type="component" value="Unassembled WGS sequence"/>
</dbReference>
<sequence length="119" mass="13227">MQTFRYQSAIKAAVEASFAWAPLLSAEPRDADDLASPESILPDAKFAALEESKKTEEVLNVDEVLEENAFDFKKLDWVKEGMIRQTILDEIEVINSTTAPRMTDVTPGVLPITDRGSIQ</sequence>
<evidence type="ECO:0000313" key="1">
    <source>
        <dbReference type="EMBL" id="KAG1804752.1"/>
    </source>
</evidence>
<comment type="caution">
    <text evidence="1">The sequence shown here is derived from an EMBL/GenBank/DDBJ whole genome shotgun (WGS) entry which is preliminary data.</text>
</comment>
<gene>
    <name evidence="1" type="ORF">HD556DRAFT_1436934</name>
</gene>
<organism evidence="1 2">
    <name type="scientific">Suillus plorans</name>
    <dbReference type="NCBI Taxonomy" id="116603"/>
    <lineage>
        <taxon>Eukaryota</taxon>
        <taxon>Fungi</taxon>
        <taxon>Dikarya</taxon>
        <taxon>Basidiomycota</taxon>
        <taxon>Agaricomycotina</taxon>
        <taxon>Agaricomycetes</taxon>
        <taxon>Agaricomycetidae</taxon>
        <taxon>Boletales</taxon>
        <taxon>Suillineae</taxon>
        <taxon>Suillaceae</taxon>
        <taxon>Suillus</taxon>
    </lineage>
</organism>
<proteinExistence type="predicted"/>
<dbReference type="EMBL" id="JABBWE010000003">
    <property type="protein sequence ID" value="KAG1804752.1"/>
    <property type="molecule type" value="Genomic_DNA"/>
</dbReference>
<dbReference type="GeneID" id="64599389"/>